<evidence type="ECO:0000259" key="1">
    <source>
        <dbReference type="PROSITE" id="PS50936"/>
    </source>
</evidence>
<evidence type="ECO:0000313" key="3">
    <source>
        <dbReference type="Proteomes" id="UP000711391"/>
    </source>
</evidence>
<dbReference type="Pfam" id="PF03193">
    <property type="entry name" value="RsgA_GTPase"/>
    <property type="match status" value="1"/>
</dbReference>
<dbReference type="PROSITE" id="PS50936">
    <property type="entry name" value="ENGC_GTPASE"/>
    <property type="match status" value="1"/>
</dbReference>
<dbReference type="SUPFAM" id="SSF52540">
    <property type="entry name" value="P-loop containing nucleoside triphosphate hydrolases"/>
    <property type="match status" value="1"/>
</dbReference>
<dbReference type="Gene3D" id="1.10.40.50">
    <property type="entry name" value="Probable gtpase engc, domain 3"/>
    <property type="match status" value="1"/>
</dbReference>
<dbReference type="CDD" id="cd01854">
    <property type="entry name" value="YjeQ_EngC"/>
    <property type="match status" value="1"/>
</dbReference>
<dbReference type="GO" id="GO:0005525">
    <property type="term" value="F:GTP binding"/>
    <property type="evidence" value="ECO:0007669"/>
    <property type="project" value="InterPro"/>
</dbReference>
<dbReference type="Proteomes" id="UP000711391">
    <property type="component" value="Unassembled WGS sequence"/>
</dbReference>
<reference evidence="2" key="1">
    <citation type="submission" date="2020-10" db="EMBL/GenBank/DDBJ databases">
        <title>Microbiome of the Black Sea water column analyzed by genome centric metagenomics.</title>
        <authorList>
            <person name="Cabello-Yeves P.J."/>
            <person name="Callieri C."/>
            <person name="Picazo A."/>
            <person name="Mehrshad M."/>
            <person name="Haro-Moreno J.M."/>
            <person name="Roda-Garcia J."/>
            <person name="Dzembekova N."/>
            <person name="Slabakova V."/>
            <person name="Slabakova N."/>
            <person name="Moncheva S."/>
            <person name="Rodriguez-Valera F."/>
        </authorList>
    </citation>
    <scope>NUCLEOTIDE SEQUENCE</scope>
    <source>
        <strain evidence="2">BS307-5m-G50</strain>
    </source>
</reference>
<dbReference type="PANTHER" id="PTHR32120:SF11">
    <property type="entry name" value="SMALL RIBOSOMAL SUBUNIT BIOGENESIS GTPASE RSGA 1, MITOCHONDRIAL-RELATED"/>
    <property type="match status" value="1"/>
</dbReference>
<dbReference type="NCBIfam" id="TIGR00157">
    <property type="entry name" value="ribosome small subunit-dependent GTPase A"/>
    <property type="match status" value="1"/>
</dbReference>
<comment type="caution">
    <text evidence="2">The sequence shown here is derived from an EMBL/GenBank/DDBJ whole genome shotgun (WGS) entry which is preliminary data.</text>
</comment>
<gene>
    <name evidence="2" type="primary">rsgA</name>
    <name evidence="2" type="ORF">ISQ64_02700</name>
</gene>
<sequence length="289" mass="32841">MTKVQTGLVIEFYSNSCLVRTKEYDIPCIGIKNVVVGDQVKIEIIQDSKKIRGVILSKEPRKSSLRKKENNKSKVIAANLSHVGILFTPQPKTTTEFIDKWILTTILSDIKPFIICNKIDLEHDELYERNLSVYEKLDIEIIKVSAKKELNTNNLINFLKKKCVLFVGNSGAGKSTITSLLTGKKIKTNTLSNNQGMHTTSISTLYQTKNDISIIDSPGVRDLPISGWNKDEILFGFREIYKQSKKCKFNDCNHINNKECAVLDHLSNGEIDESRYNNFIKFRDSDNCE</sequence>
<protein>
    <submittedName>
        <fullName evidence="2">Ribosome small subunit-dependent GTPase A</fullName>
    </submittedName>
</protein>
<dbReference type="InterPro" id="IPR010914">
    <property type="entry name" value="RsgA_GTPase_dom"/>
</dbReference>
<dbReference type="EMBL" id="JADHQD010000011">
    <property type="protein sequence ID" value="MBL6818297.1"/>
    <property type="molecule type" value="Genomic_DNA"/>
</dbReference>
<dbReference type="AlphaFoldDB" id="A0A937IGE9"/>
<dbReference type="InterPro" id="IPR027417">
    <property type="entry name" value="P-loop_NTPase"/>
</dbReference>
<organism evidence="2 3">
    <name type="scientific">SAR86 cluster bacterium</name>
    <dbReference type="NCBI Taxonomy" id="2030880"/>
    <lineage>
        <taxon>Bacteria</taxon>
        <taxon>Pseudomonadati</taxon>
        <taxon>Pseudomonadota</taxon>
        <taxon>Gammaproteobacteria</taxon>
        <taxon>SAR86 cluster</taxon>
    </lineage>
</organism>
<dbReference type="InterPro" id="IPR004881">
    <property type="entry name" value="Ribosome_biogen_GTPase_RsgA"/>
</dbReference>
<dbReference type="PANTHER" id="PTHR32120">
    <property type="entry name" value="SMALL RIBOSOMAL SUBUNIT BIOGENESIS GTPASE RSGA"/>
    <property type="match status" value="1"/>
</dbReference>
<dbReference type="GO" id="GO:0003924">
    <property type="term" value="F:GTPase activity"/>
    <property type="evidence" value="ECO:0007669"/>
    <property type="project" value="InterPro"/>
</dbReference>
<feature type="domain" description="EngC GTPase" evidence="1">
    <location>
        <begin position="78"/>
        <end position="221"/>
    </location>
</feature>
<proteinExistence type="predicted"/>
<evidence type="ECO:0000313" key="2">
    <source>
        <dbReference type="EMBL" id="MBL6818297.1"/>
    </source>
</evidence>
<name>A0A937IGE9_9GAMM</name>
<dbReference type="Gene3D" id="3.40.50.300">
    <property type="entry name" value="P-loop containing nucleotide triphosphate hydrolases"/>
    <property type="match status" value="1"/>
</dbReference>
<accession>A0A937IGE9</accession>